<dbReference type="Pfam" id="PF00728">
    <property type="entry name" value="Glyco_hydro_20"/>
    <property type="match status" value="1"/>
</dbReference>
<evidence type="ECO:0000256" key="3">
    <source>
        <dbReference type="ARBA" id="ARBA00012663"/>
    </source>
</evidence>
<name>A0A4R7I3Y9_9ACTN</name>
<dbReference type="Gene3D" id="3.20.20.80">
    <property type="entry name" value="Glycosidases"/>
    <property type="match status" value="1"/>
</dbReference>
<feature type="domain" description="Glycoside hydrolase family 20 catalytic" evidence="7">
    <location>
        <begin position="257"/>
        <end position="604"/>
    </location>
</feature>
<dbReference type="PANTHER" id="PTHR22600">
    <property type="entry name" value="BETA-HEXOSAMINIDASE"/>
    <property type="match status" value="1"/>
</dbReference>
<dbReference type="EMBL" id="SOAU01000001">
    <property type="protein sequence ID" value="TDT17396.1"/>
    <property type="molecule type" value="Genomic_DNA"/>
</dbReference>
<dbReference type="InterPro" id="IPR025705">
    <property type="entry name" value="Beta_hexosaminidase_sua/sub"/>
</dbReference>
<feature type="domain" description="Beta-hexosaminidase bacterial type N-terminal" evidence="8">
    <location>
        <begin position="140"/>
        <end position="243"/>
    </location>
</feature>
<dbReference type="AlphaFoldDB" id="A0A4R7I3Y9"/>
<keyword evidence="4" id="KW-0378">Hydrolase</keyword>
<dbReference type="Pfam" id="PF02838">
    <property type="entry name" value="Glyco_hydro_20b"/>
    <property type="match status" value="1"/>
</dbReference>
<dbReference type="EC" id="3.2.1.52" evidence="3"/>
<dbReference type="InterPro" id="IPR029018">
    <property type="entry name" value="Hex-like_dom2"/>
</dbReference>
<comment type="caution">
    <text evidence="9">The sequence shown here is derived from an EMBL/GenBank/DDBJ whole genome shotgun (WGS) entry which is preliminary data.</text>
</comment>
<evidence type="ECO:0000256" key="5">
    <source>
        <dbReference type="ARBA" id="ARBA00023295"/>
    </source>
</evidence>
<dbReference type="RefSeq" id="WP_133869687.1">
    <property type="nucleotide sequence ID" value="NZ_SOAU01000001.1"/>
</dbReference>
<keyword evidence="5" id="KW-0326">Glycosidase</keyword>
<evidence type="ECO:0000259" key="8">
    <source>
        <dbReference type="Pfam" id="PF02838"/>
    </source>
</evidence>
<dbReference type="OrthoDB" id="9763537at2"/>
<dbReference type="InterPro" id="IPR017853">
    <property type="entry name" value="GH"/>
</dbReference>
<dbReference type="SUPFAM" id="SSF51445">
    <property type="entry name" value="(Trans)glycosidases"/>
    <property type="match status" value="1"/>
</dbReference>
<keyword evidence="10" id="KW-1185">Reference proteome</keyword>
<proteinExistence type="inferred from homology"/>
<dbReference type="SUPFAM" id="SSF55545">
    <property type="entry name" value="beta-N-acetylhexosaminidase-like domain"/>
    <property type="match status" value="1"/>
</dbReference>
<comment type="catalytic activity">
    <reaction evidence="1">
        <text>Hydrolysis of terminal non-reducing N-acetyl-D-hexosamine residues in N-acetyl-beta-D-hexosaminides.</text>
        <dbReference type="EC" id="3.2.1.52"/>
    </reaction>
</comment>
<evidence type="ECO:0000256" key="2">
    <source>
        <dbReference type="ARBA" id="ARBA00006285"/>
    </source>
</evidence>
<accession>A0A4R7I3Y9</accession>
<evidence type="ECO:0000313" key="10">
    <source>
        <dbReference type="Proteomes" id="UP000294558"/>
    </source>
</evidence>
<dbReference type="Proteomes" id="UP000294558">
    <property type="component" value="Unassembled WGS sequence"/>
</dbReference>
<reference evidence="9 10" key="1">
    <citation type="submission" date="2019-03" db="EMBL/GenBank/DDBJ databases">
        <title>Sequencing the genomes of 1000 actinobacteria strains.</title>
        <authorList>
            <person name="Klenk H.-P."/>
        </authorList>
    </citation>
    <scope>NUCLEOTIDE SEQUENCE [LARGE SCALE GENOMIC DNA]</scope>
    <source>
        <strain evidence="9 10">DSM 18936</strain>
    </source>
</reference>
<protein>
    <recommendedName>
        <fullName evidence="3">beta-N-acetylhexosaminidase</fullName>
        <ecNumber evidence="3">3.2.1.52</ecNumber>
    </recommendedName>
</protein>
<dbReference type="PRINTS" id="PR00738">
    <property type="entry name" value="GLHYDRLASE20"/>
</dbReference>
<evidence type="ECO:0000313" key="9">
    <source>
        <dbReference type="EMBL" id="TDT17396.1"/>
    </source>
</evidence>
<dbReference type="InterPro" id="IPR015883">
    <property type="entry name" value="Glyco_hydro_20_cat"/>
</dbReference>
<dbReference type="PANTHER" id="PTHR22600:SF57">
    <property type="entry name" value="BETA-N-ACETYLHEXOSAMINIDASE"/>
    <property type="match status" value="1"/>
</dbReference>
<dbReference type="GO" id="GO:0016020">
    <property type="term" value="C:membrane"/>
    <property type="evidence" value="ECO:0007669"/>
    <property type="project" value="TreeGrafter"/>
</dbReference>
<dbReference type="GO" id="GO:0004563">
    <property type="term" value="F:beta-N-acetylhexosaminidase activity"/>
    <property type="evidence" value="ECO:0007669"/>
    <property type="project" value="UniProtKB-EC"/>
</dbReference>
<dbReference type="GO" id="GO:0030203">
    <property type="term" value="P:glycosaminoglycan metabolic process"/>
    <property type="evidence" value="ECO:0007669"/>
    <property type="project" value="TreeGrafter"/>
</dbReference>
<sequence length="621" mass="66802">MTAAGTLWSSYDDIARRVTLRFEAAIDLDAGWQLAFTSLQQLTPIDSDAIELVEQLASYHLVTASEPASLAAGASWAIGECEVSHQARHANDGPASSYVVTADGSTIAVDVVPMTGPPALATARPSVHDLQLGDTPDDRPALLPYPSHVAVTDDTRTSTTTARLAAFDDGADVAWRATEALTTRRGRPVLTDDGIATVSARLDARLGASAYRILVDGTSVEVTAGDIDGFRYAFVTLAQWLPCGLPAAARVVDRPRYAWRGVHLDVARQWFEPDVVERLIDDAAWRKLSRVHLHLTDDEAWRLPVPAHPVLTEIGGRRGHGLPVPPLLGSGADPTGRGYTPDEIGRWVRRADELGVVLVPEIDLPGHLHAALVAMPQLRDPDDTSAATSVQYFVDNVLVPGAPATRRFITDVVDAVAELFPSSPWIHVGGDEVPDGAWSGSPIAREWARANGLSTTNEIEAAIHREVVEAIRERTGRAVGAWEEAARTRGAVPGDGYVVGWQSIDINRELAARGFDVVIAPGQAYYLDMAENSAWETPGMSWAGATSLADVCAFDPESGWSPAERAHIVGLQACLWTEYVHDEAAIRDRLFPRLDAIAERAWTGSIVGGPSSVDRRSAAIR</sequence>
<gene>
    <name evidence="9" type="ORF">BDK89_3004</name>
</gene>
<comment type="similarity">
    <text evidence="2">Belongs to the glycosyl hydrolase 20 family.</text>
</comment>
<evidence type="ECO:0000256" key="6">
    <source>
        <dbReference type="PIRSR" id="PIRSR625705-1"/>
    </source>
</evidence>
<dbReference type="InterPro" id="IPR015882">
    <property type="entry name" value="HEX_bac_N"/>
</dbReference>
<evidence type="ECO:0000256" key="1">
    <source>
        <dbReference type="ARBA" id="ARBA00001231"/>
    </source>
</evidence>
<evidence type="ECO:0000259" key="7">
    <source>
        <dbReference type="Pfam" id="PF00728"/>
    </source>
</evidence>
<feature type="active site" description="Proton donor" evidence="6">
    <location>
        <position position="432"/>
    </location>
</feature>
<organism evidence="9 10">
    <name type="scientific">Ilumatobacter fluminis</name>
    <dbReference type="NCBI Taxonomy" id="467091"/>
    <lineage>
        <taxon>Bacteria</taxon>
        <taxon>Bacillati</taxon>
        <taxon>Actinomycetota</taxon>
        <taxon>Acidimicrobiia</taxon>
        <taxon>Acidimicrobiales</taxon>
        <taxon>Ilumatobacteraceae</taxon>
        <taxon>Ilumatobacter</taxon>
    </lineage>
</organism>
<evidence type="ECO:0000256" key="4">
    <source>
        <dbReference type="ARBA" id="ARBA00022801"/>
    </source>
</evidence>
<dbReference type="Gene3D" id="3.30.379.10">
    <property type="entry name" value="Chitobiase/beta-hexosaminidase domain 2-like"/>
    <property type="match status" value="1"/>
</dbReference>
<dbReference type="GO" id="GO:0005975">
    <property type="term" value="P:carbohydrate metabolic process"/>
    <property type="evidence" value="ECO:0007669"/>
    <property type="project" value="InterPro"/>
</dbReference>